<comment type="caution">
    <text evidence="7">The sequence shown here is derived from an EMBL/GenBank/DDBJ whole genome shotgun (WGS) entry which is preliminary data.</text>
</comment>
<feature type="binding site" evidence="5">
    <location>
        <position position="229"/>
    </location>
    <ligand>
        <name>dimethylallyl diphosphate</name>
        <dbReference type="ChEBI" id="CHEBI:57623"/>
    </ligand>
</feature>
<dbReference type="STRING" id="867903.ThesuDRAFT_01778"/>
<dbReference type="eggNOG" id="COG0761">
    <property type="taxonomic scope" value="Bacteria"/>
</dbReference>
<reference evidence="7" key="1">
    <citation type="submission" date="2010-10" db="EMBL/GenBank/DDBJ databases">
        <authorList>
            <consortium name="US DOE Joint Genome Institute (JGI-PGF)"/>
            <person name="Lucas S."/>
            <person name="Copeland A."/>
            <person name="Lapidus A."/>
            <person name="Bruce D."/>
            <person name="Goodwin L."/>
            <person name="Pitluck S."/>
            <person name="Kyrpides N."/>
            <person name="Mavromatis K."/>
            <person name="Detter J.C."/>
            <person name="Han C."/>
            <person name="Land M."/>
            <person name="Hauser L."/>
            <person name="Markowitz V."/>
            <person name="Cheng J.-F."/>
            <person name="Hugenholtz P."/>
            <person name="Woyke T."/>
            <person name="Wu D."/>
            <person name="Pukall R."/>
            <person name="Wahrenburg C."/>
            <person name="Brambilla E."/>
            <person name="Klenk H.-P."/>
            <person name="Eisen J.A."/>
        </authorList>
    </citation>
    <scope>NUCLEOTIDE SEQUENCE [LARGE SCALE GENOMIC DNA]</scope>
    <source>
        <strain evidence="7">DSM 13965</strain>
    </source>
</reference>
<comment type="cofactor">
    <cofactor evidence="5">
        <name>[4Fe-4S] cluster</name>
        <dbReference type="ChEBI" id="CHEBI:49883"/>
    </cofactor>
    <text evidence="5">Binds 1 [4Fe-4S] cluster per subunit.</text>
</comment>
<evidence type="ECO:0000256" key="3">
    <source>
        <dbReference type="ARBA" id="ARBA00023004"/>
    </source>
</evidence>
<feature type="binding site" evidence="5">
    <location>
        <position position="43"/>
    </location>
    <ligand>
        <name>dimethylallyl diphosphate</name>
        <dbReference type="ChEBI" id="CHEBI:57623"/>
    </ligand>
</feature>
<feature type="binding site" evidence="5">
    <location>
        <position position="103"/>
    </location>
    <ligand>
        <name>[4Fe-4S] cluster</name>
        <dbReference type="ChEBI" id="CHEBI:49883"/>
    </ligand>
</feature>
<feature type="binding site" evidence="5">
    <location>
        <position position="231"/>
    </location>
    <ligand>
        <name>(2E)-4-hydroxy-3-methylbut-2-enyl diphosphate</name>
        <dbReference type="ChEBI" id="CHEBI:128753"/>
    </ligand>
</feature>
<dbReference type="EC" id="1.17.7.4" evidence="5"/>
<proteinExistence type="inferred from homology"/>
<organism evidence="7 8">
    <name type="scientific">Thermaerobacter subterraneus DSM 13965</name>
    <dbReference type="NCBI Taxonomy" id="867903"/>
    <lineage>
        <taxon>Bacteria</taxon>
        <taxon>Bacillati</taxon>
        <taxon>Bacillota</taxon>
        <taxon>Clostridia</taxon>
        <taxon>Eubacteriales</taxon>
        <taxon>Clostridiales Family XVII. Incertae Sedis</taxon>
        <taxon>Thermaerobacter</taxon>
    </lineage>
</organism>
<feature type="binding site" evidence="5">
    <location>
        <position position="131"/>
    </location>
    <ligand>
        <name>isopentenyl diphosphate</name>
        <dbReference type="ChEBI" id="CHEBI:128769"/>
    </ligand>
</feature>
<feature type="active site" description="Proton donor" evidence="5">
    <location>
        <position position="133"/>
    </location>
</feature>
<gene>
    <name evidence="5" type="primary">ispH</name>
    <name evidence="7" type="ORF">ThesuDRAFT_01778</name>
</gene>
<keyword evidence="8" id="KW-1185">Reference proteome</keyword>
<dbReference type="UniPathway" id="UPA00056">
    <property type="reaction ID" value="UER00097"/>
</dbReference>
<feature type="binding site" evidence="5">
    <location>
        <position position="274"/>
    </location>
    <ligand>
        <name>dimethylallyl diphosphate</name>
        <dbReference type="ChEBI" id="CHEBI:57623"/>
    </ligand>
</feature>
<dbReference type="Proteomes" id="UP000005710">
    <property type="component" value="Unassembled WGS sequence"/>
</dbReference>
<comment type="catalytic activity">
    <reaction evidence="5">
        <text>isopentenyl diphosphate + 2 oxidized [2Fe-2S]-[ferredoxin] + H2O = (2E)-4-hydroxy-3-methylbut-2-enyl diphosphate + 2 reduced [2Fe-2S]-[ferredoxin] + 2 H(+)</text>
        <dbReference type="Rhea" id="RHEA:24488"/>
        <dbReference type="Rhea" id="RHEA-COMP:10000"/>
        <dbReference type="Rhea" id="RHEA-COMP:10001"/>
        <dbReference type="ChEBI" id="CHEBI:15377"/>
        <dbReference type="ChEBI" id="CHEBI:15378"/>
        <dbReference type="ChEBI" id="CHEBI:33737"/>
        <dbReference type="ChEBI" id="CHEBI:33738"/>
        <dbReference type="ChEBI" id="CHEBI:128753"/>
        <dbReference type="ChEBI" id="CHEBI:128769"/>
        <dbReference type="EC" id="1.17.7.4"/>
    </reaction>
</comment>
<dbReference type="PANTHER" id="PTHR30426">
    <property type="entry name" value="4-HYDROXY-3-METHYLBUT-2-ENYL DIPHOSPHATE REDUCTASE"/>
    <property type="match status" value="1"/>
</dbReference>
<feature type="binding site" evidence="5">
    <location>
        <position position="173"/>
    </location>
    <ligand>
        <name>(2E)-4-hydroxy-3-methylbut-2-enyl diphosphate</name>
        <dbReference type="ChEBI" id="CHEBI:128753"/>
    </ligand>
</feature>
<feature type="binding site" evidence="5">
    <location>
        <position position="131"/>
    </location>
    <ligand>
        <name>(2E)-4-hydroxy-3-methylbut-2-enyl diphosphate</name>
        <dbReference type="ChEBI" id="CHEBI:128753"/>
    </ligand>
</feature>
<evidence type="ECO:0000256" key="2">
    <source>
        <dbReference type="ARBA" id="ARBA00022723"/>
    </source>
</evidence>
<evidence type="ECO:0000256" key="1">
    <source>
        <dbReference type="ARBA" id="ARBA00022485"/>
    </source>
</evidence>
<keyword evidence="5" id="KW-0414">Isoprene biosynthesis</keyword>
<feature type="binding site" evidence="5">
    <location>
        <position position="43"/>
    </location>
    <ligand>
        <name>isopentenyl diphosphate</name>
        <dbReference type="ChEBI" id="CHEBI:128769"/>
    </ligand>
</feature>
<keyword evidence="5 7" id="KW-0560">Oxidoreductase</keyword>
<comment type="caution">
    <text evidence="5">Lacks conserved residue(s) required for the propagation of feature annotation.</text>
</comment>
<dbReference type="GO" id="GO:0050992">
    <property type="term" value="P:dimethylallyl diphosphate biosynthetic process"/>
    <property type="evidence" value="ECO:0007669"/>
    <property type="project" value="UniProtKB-UniRule"/>
</dbReference>
<dbReference type="UniPathway" id="UPA00059">
    <property type="reaction ID" value="UER00105"/>
</dbReference>
<keyword evidence="3 5" id="KW-0408">Iron</keyword>
<protein>
    <recommendedName>
        <fullName evidence="5">4-hydroxy-3-methylbut-2-enyl diphosphate reductase</fullName>
        <shortName evidence="5">HMBPP reductase</shortName>
        <ecNumber evidence="5">1.17.7.4</ecNumber>
    </recommendedName>
</protein>
<sequence length="328" mass="35678">MEVIKISPRGYCYGVVDAIALARRAATDPTLPRPIYILGMIVHNHHVVEELAREGIHTLDGEDRLSLLEKVDGGTVIFTAHGISPQVRRRAIEKGLTWIDATCPDVTRTHELIKDRVAKGFEIIYIGKKGHPEPEGAIGEAPGHVHLIETADDLDTLPLDPASTPKVAVVTQTTLSKWDTEALIREVLKRYPHAEVHNEICLATQLRQEAAVRQAREADVVIVVGDRRSNNSNRLVQVVREIARRPAYLVDSVEQIDPAWLRGARRVGVTAGSSTPSQITRKVIEWLEAYEPDEPASGEPASSEGRAPGAGTAPRAGVPESAVPGHAG</sequence>
<comment type="function">
    <text evidence="5">Catalyzes the conversion of 1-hydroxy-2-methyl-2-(E)-butenyl 4-diphosphate (HMBPP) into a mixture of isopentenyl diphosphate (IPP) and dimethylallyl diphosphate (DMAPP). Acts in the terminal step of the DOXP/MEP pathway for isoprenoid precursor biosynthesis.</text>
</comment>
<dbReference type="NCBIfam" id="NF002187">
    <property type="entry name" value="PRK01045.1-1"/>
    <property type="match status" value="1"/>
</dbReference>
<dbReference type="EMBL" id="AENY02000003">
    <property type="protein sequence ID" value="EKP94054.1"/>
    <property type="molecule type" value="Genomic_DNA"/>
</dbReference>
<feature type="binding site" evidence="5">
    <location>
        <position position="81"/>
    </location>
    <ligand>
        <name>isopentenyl diphosphate</name>
        <dbReference type="ChEBI" id="CHEBI:128769"/>
    </ligand>
</feature>
<feature type="binding site" evidence="5">
    <location>
        <position position="201"/>
    </location>
    <ligand>
        <name>[4Fe-4S] cluster</name>
        <dbReference type="ChEBI" id="CHEBI:49883"/>
    </ligand>
</feature>
<feature type="compositionally biased region" description="Low complexity" evidence="6">
    <location>
        <begin position="305"/>
        <end position="317"/>
    </location>
</feature>
<comment type="pathway">
    <text evidence="5">Isoprenoid biosynthesis; dimethylallyl diphosphate biosynthesis; dimethylallyl diphosphate from (2E)-4-hydroxy-3-methylbutenyl diphosphate: step 1/1.</text>
</comment>
<feature type="region of interest" description="Disordered" evidence="6">
    <location>
        <begin position="290"/>
        <end position="328"/>
    </location>
</feature>
<evidence type="ECO:0000256" key="4">
    <source>
        <dbReference type="ARBA" id="ARBA00023014"/>
    </source>
</evidence>
<name>K6PZP2_9FIRM</name>
<keyword evidence="4 5" id="KW-0411">Iron-sulfur</keyword>
<feature type="binding site" evidence="5">
    <location>
        <position position="229"/>
    </location>
    <ligand>
        <name>(2E)-4-hydroxy-3-methylbut-2-enyl diphosphate</name>
        <dbReference type="ChEBI" id="CHEBI:128753"/>
    </ligand>
</feature>
<feature type="binding site" evidence="5">
    <location>
        <position position="229"/>
    </location>
    <ligand>
        <name>isopentenyl diphosphate</name>
        <dbReference type="ChEBI" id="CHEBI:128769"/>
    </ligand>
</feature>
<feature type="binding site" evidence="5">
    <location>
        <position position="12"/>
    </location>
    <ligand>
        <name>[4Fe-4S] cluster</name>
        <dbReference type="ChEBI" id="CHEBI:49883"/>
    </ligand>
</feature>
<feature type="binding site" evidence="5">
    <location>
        <position position="274"/>
    </location>
    <ligand>
        <name>(2E)-4-hydroxy-3-methylbut-2-enyl diphosphate</name>
        <dbReference type="ChEBI" id="CHEBI:128753"/>
    </ligand>
</feature>
<evidence type="ECO:0000256" key="6">
    <source>
        <dbReference type="SAM" id="MobiDB-lite"/>
    </source>
</evidence>
<comment type="similarity">
    <text evidence="5">Belongs to the IspH family.</text>
</comment>
<dbReference type="GO" id="GO:0051539">
    <property type="term" value="F:4 iron, 4 sulfur cluster binding"/>
    <property type="evidence" value="ECO:0007669"/>
    <property type="project" value="UniProtKB-UniRule"/>
</dbReference>
<dbReference type="AlphaFoldDB" id="K6PZP2"/>
<dbReference type="NCBIfam" id="TIGR00216">
    <property type="entry name" value="ispH_lytB"/>
    <property type="match status" value="1"/>
</dbReference>
<dbReference type="GO" id="GO:0016114">
    <property type="term" value="P:terpenoid biosynthetic process"/>
    <property type="evidence" value="ECO:0007669"/>
    <property type="project" value="UniProtKB-UniRule"/>
</dbReference>
<accession>K6PZP2</accession>
<comment type="catalytic activity">
    <reaction evidence="5">
        <text>dimethylallyl diphosphate + 2 oxidized [2Fe-2S]-[ferredoxin] + H2O = (2E)-4-hydroxy-3-methylbut-2-enyl diphosphate + 2 reduced [2Fe-2S]-[ferredoxin] + 2 H(+)</text>
        <dbReference type="Rhea" id="RHEA:24825"/>
        <dbReference type="Rhea" id="RHEA-COMP:10000"/>
        <dbReference type="Rhea" id="RHEA-COMP:10001"/>
        <dbReference type="ChEBI" id="CHEBI:15377"/>
        <dbReference type="ChEBI" id="CHEBI:15378"/>
        <dbReference type="ChEBI" id="CHEBI:33737"/>
        <dbReference type="ChEBI" id="CHEBI:33738"/>
        <dbReference type="ChEBI" id="CHEBI:57623"/>
        <dbReference type="ChEBI" id="CHEBI:128753"/>
        <dbReference type="EC" id="1.17.7.4"/>
    </reaction>
</comment>
<feature type="binding site" evidence="5">
    <location>
        <position position="81"/>
    </location>
    <ligand>
        <name>dimethylallyl diphosphate</name>
        <dbReference type="ChEBI" id="CHEBI:57623"/>
    </ligand>
</feature>
<feature type="binding site" evidence="5">
    <location>
        <position position="131"/>
    </location>
    <ligand>
        <name>dimethylallyl diphosphate</name>
        <dbReference type="ChEBI" id="CHEBI:57623"/>
    </ligand>
</feature>
<dbReference type="PANTHER" id="PTHR30426:SF0">
    <property type="entry name" value="4-HYDROXY-3-METHYLBUT-2-ENYL DIPHOSPHATE REDUCTASE"/>
    <property type="match status" value="1"/>
</dbReference>
<dbReference type="Gene3D" id="3.40.1010.20">
    <property type="entry name" value="4-hydroxy-3-methylbut-2-enyl diphosphate reductase, catalytic domain"/>
    <property type="match status" value="2"/>
</dbReference>
<evidence type="ECO:0000313" key="7">
    <source>
        <dbReference type="EMBL" id="EKP94054.1"/>
    </source>
</evidence>
<dbReference type="GO" id="GO:0051745">
    <property type="term" value="F:4-hydroxy-3-methylbut-2-enyl diphosphate reductase activity"/>
    <property type="evidence" value="ECO:0007669"/>
    <property type="project" value="UniProtKB-UniRule"/>
</dbReference>
<feature type="binding site" evidence="5">
    <location>
        <position position="81"/>
    </location>
    <ligand>
        <name>(2E)-4-hydroxy-3-methylbut-2-enyl diphosphate</name>
        <dbReference type="ChEBI" id="CHEBI:128753"/>
    </ligand>
</feature>
<dbReference type="CDD" id="cd13944">
    <property type="entry name" value="lytB_ispH"/>
    <property type="match status" value="1"/>
</dbReference>
<dbReference type="GO" id="GO:0019288">
    <property type="term" value="P:isopentenyl diphosphate biosynthetic process, methylerythritol 4-phosphate pathway"/>
    <property type="evidence" value="ECO:0007669"/>
    <property type="project" value="UniProtKB-UniRule"/>
</dbReference>
<dbReference type="InterPro" id="IPR003451">
    <property type="entry name" value="LytB/IspH"/>
</dbReference>
<feature type="binding site" evidence="5">
    <location>
        <position position="274"/>
    </location>
    <ligand>
        <name>isopentenyl diphosphate</name>
        <dbReference type="ChEBI" id="CHEBI:128769"/>
    </ligand>
</feature>
<keyword evidence="2 5" id="KW-0479">Metal-binding</keyword>
<comment type="pathway">
    <text evidence="5">Isoprenoid biosynthesis; isopentenyl diphosphate biosynthesis via DXP pathway; isopentenyl diphosphate from 1-deoxy-D-xylulose 5-phosphate: step 6/6.</text>
</comment>
<keyword evidence="1 5" id="KW-0004">4Fe-4S</keyword>
<dbReference type="HAMAP" id="MF_00191">
    <property type="entry name" value="IspH"/>
    <property type="match status" value="1"/>
</dbReference>
<feature type="binding site" evidence="5">
    <location>
        <position position="231"/>
    </location>
    <ligand>
        <name>isopentenyl diphosphate</name>
        <dbReference type="ChEBI" id="CHEBI:128769"/>
    </ligand>
</feature>
<dbReference type="Pfam" id="PF02401">
    <property type="entry name" value="LYTB"/>
    <property type="match status" value="1"/>
</dbReference>
<evidence type="ECO:0000313" key="8">
    <source>
        <dbReference type="Proteomes" id="UP000005710"/>
    </source>
</evidence>
<dbReference type="GO" id="GO:0046872">
    <property type="term" value="F:metal ion binding"/>
    <property type="evidence" value="ECO:0007669"/>
    <property type="project" value="UniProtKB-KW"/>
</dbReference>
<evidence type="ECO:0000256" key="5">
    <source>
        <dbReference type="HAMAP-Rule" id="MF_00191"/>
    </source>
</evidence>
<dbReference type="RefSeq" id="WP_006904054.1">
    <property type="nucleotide sequence ID" value="NZ_JH976535.1"/>
</dbReference>
<feature type="binding site" evidence="5">
    <location>
        <position position="43"/>
    </location>
    <ligand>
        <name>(2E)-4-hydroxy-3-methylbut-2-enyl diphosphate</name>
        <dbReference type="ChEBI" id="CHEBI:128753"/>
    </ligand>
</feature>
<reference evidence="7" key="2">
    <citation type="submission" date="2012-10" db="EMBL/GenBank/DDBJ databases">
        <title>Improved high-quality draft of Thermaerobacter subterraneus C21, DSM 13965.</title>
        <authorList>
            <consortium name="DOE Joint Genome Institute"/>
            <person name="Eisen J."/>
            <person name="Huntemann M."/>
            <person name="Wei C.-L."/>
            <person name="Han J."/>
            <person name="Detter J.C."/>
            <person name="Han C."/>
            <person name="Tapia R."/>
            <person name="Chen A."/>
            <person name="Kyrpides N."/>
            <person name="Mavromatis K."/>
            <person name="Markowitz V."/>
            <person name="Szeto E."/>
            <person name="Ivanova N."/>
            <person name="Mikhailova N."/>
            <person name="Ovchinnikova G."/>
            <person name="Pagani I."/>
            <person name="Pati A."/>
            <person name="Goodwin L."/>
            <person name="Nordberg H.P."/>
            <person name="Cantor M.N."/>
            <person name="Hua S.X."/>
            <person name="Woyke T."/>
            <person name="Eisen J."/>
            <person name="Klenk H.-P."/>
        </authorList>
    </citation>
    <scope>NUCLEOTIDE SEQUENCE [LARGE SCALE GENOMIC DNA]</scope>
    <source>
        <strain evidence="7">DSM 13965</strain>
    </source>
</reference>
<dbReference type="Gene3D" id="3.40.50.11270">
    <property type="match status" value="1"/>
</dbReference>
<dbReference type="HOGENOM" id="CLU_027486_0_0_9"/>
<feature type="binding site" evidence="5">
    <location>
        <position position="231"/>
    </location>
    <ligand>
        <name>dimethylallyl diphosphate</name>
        <dbReference type="ChEBI" id="CHEBI:57623"/>
    </ligand>
</feature>